<accession>A0A0E9RAX9</accession>
<dbReference type="AlphaFoldDB" id="A0A0E9RAX9"/>
<sequence>MITLLTLHSQFIYTSQNSHKAVSCTFLYVCSHATFFSVVRRHGSHH</sequence>
<reference evidence="1" key="2">
    <citation type="journal article" date="2015" name="Fish Shellfish Immunol.">
        <title>Early steps in the European eel (Anguilla anguilla)-Vibrio vulnificus interaction in the gills: Role of the RtxA13 toxin.</title>
        <authorList>
            <person name="Callol A."/>
            <person name="Pajuelo D."/>
            <person name="Ebbesson L."/>
            <person name="Teles M."/>
            <person name="MacKenzie S."/>
            <person name="Amaro C."/>
        </authorList>
    </citation>
    <scope>NUCLEOTIDE SEQUENCE</scope>
</reference>
<dbReference type="EMBL" id="GBXM01082343">
    <property type="protein sequence ID" value="JAH26234.1"/>
    <property type="molecule type" value="Transcribed_RNA"/>
</dbReference>
<evidence type="ECO:0000313" key="1">
    <source>
        <dbReference type="EMBL" id="JAH26234.1"/>
    </source>
</evidence>
<organism evidence="1">
    <name type="scientific">Anguilla anguilla</name>
    <name type="common">European freshwater eel</name>
    <name type="synonym">Muraena anguilla</name>
    <dbReference type="NCBI Taxonomy" id="7936"/>
    <lineage>
        <taxon>Eukaryota</taxon>
        <taxon>Metazoa</taxon>
        <taxon>Chordata</taxon>
        <taxon>Craniata</taxon>
        <taxon>Vertebrata</taxon>
        <taxon>Euteleostomi</taxon>
        <taxon>Actinopterygii</taxon>
        <taxon>Neopterygii</taxon>
        <taxon>Teleostei</taxon>
        <taxon>Anguilliformes</taxon>
        <taxon>Anguillidae</taxon>
        <taxon>Anguilla</taxon>
    </lineage>
</organism>
<reference evidence="1" key="1">
    <citation type="submission" date="2014-11" db="EMBL/GenBank/DDBJ databases">
        <authorList>
            <person name="Amaro Gonzalez C."/>
        </authorList>
    </citation>
    <scope>NUCLEOTIDE SEQUENCE</scope>
</reference>
<name>A0A0E9RAX9_ANGAN</name>
<protein>
    <submittedName>
        <fullName evidence="1">Uncharacterized protein</fullName>
    </submittedName>
</protein>
<proteinExistence type="predicted"/>